<evidence type="ECO:0000313" key="2">
    <source>
        <dbReference type="Proteomes" id="UP000308600"/>
    </source>
</evidence>
<dbReference type="Proteomes" id="UP000308600">
    <property type="component" value="Unassembled WGS sequence"/>
</dbReference>
<protein>
    <submittedName>
        <fullName evidence="1">Uncharacterized protein</fullName>
    </submittedName>
</protein>
<name>A0ACD3AHR6_9AGAR</name>
<accession>A0ACD3AHR6</accession>
<sequence length="199" mass="22091">MSNLRSEPSLLEPPDWSSTHDSTEQTHVSSSLGLLYLHHLWRLPSVYWNRLDKLSRDADYAARNQISYNQDCAARNLYNQDFRYSEEFPAVWKEVVGGLVKEWETLNVVSALSLPLATGLKNLSMENMGMWTGRTGIPISGPGTRDLPGISVRAIRVVLLVGAGGTGIKQESTRETVQNGNDKVSVAFDIPTFVTGYGY</sequence>
<proteinExistence type="predicted"/>
<gene>
    <name evidence="1" type="ORF">BDN72DRAFT_860644</name>
</gene>
<dbReference type="EMBL" id="ML208437">
    <property type="protein sequence ID" value="TFK65433.1"/>
    <property type="molecule type" value="Genomic_DNA"/>
</dbReference>
<evidence type="ECO:0000313" key="1">
    <source>
        <dbReference type="EMBL" id="TFK65433.1"/>
    </source>
</evidence>
<organism evidence="1 2">
    <name type="scientific">Pluteus cervinus</name>
    <dbReference type="NCBI Taxonomy" id="181527"/>
    <lineage>
        <taxon>Eukaryota</taxon>
        <taxon>Fungi</taxon>
        <taxon>Dikarya</taxon>
        <taxon>Basidiomycota</taxon>
        <taxon>Agaricomycotina</taxon>
        <taxon>Agaricomycetes</taxon>
        <taxon>Agaricomycetidae</taxon>
        <taxon>Agaricales</taxon>
        <taxon>Pluteineae</taxon>
        <taxon>Pluteaceae</taxon>
        <taxon>Pluteus</taxon>
    </lineage>
</organism>
<reference evidence="1 2" key="1">
    <citation type="journal article" date="2019" name="Nat. Ecol. Evol.">
        <title>Megaphylogeny resolves global patterns of mushroom evolution.</title>
        <authorList>
            <person name="Varga T."/>
            <person name="Krizsan K."/>
            <person name="Foldi C."/>
            <person name="Dima B."/>
            <person name="Sanchez-Garcia M."/>
            <person name="Sanchez-Ramirez S."/>
            <person name="Szollosi G.J."/>
            <person name="Szarkandi J.G."/>
            <person name="Papp V."/>
            <person name="Albert L."/>
            <person name="Andreopoulos W."/>
            <person name="Angelini C."/>
            <person name="Antonin V."/>
            <person name="Barry K.W."/>
            <person name="Bougher N.L."/>
            <person name="Buchanan P."/>
            <person name="Buyck B."/>
            <person name="Bense V."/>
            <person name="Catcheside P."/>
            <person name="Chovatia M."/>
            <person name="Cooper J."/>
            <person name="Damon W."/>
            <person name="Desjardin D."/>
            <person name="Finy P."/>
            <person name="Geml J."/>
            <person name="Haridas S."/>
            <person name="Hughes K."/>
            <person name="Justo A."/>
            <person name="Karasinski D."/>
            <person name="Kautmanova I."/>
            <person name="Kiss B."/>
            <person name="Kocsube S."/>
            <person name="Kotiranta H."/>
            <person name="LaButti K.M."/>
            <person name="Lechner B.E."/>
            <person name="Liimatainen K."/>
            <person name="Lipzen A."/>
            <person name="Lukacs Z."/>
            <person name="Mihaltcheva S."/>
            <person name="Morgado L.N."/>
            <person name="Niskanen T."/>
            <person name="Noordeloos M.E."/>
            <person name="Ohm R.A."/>
            <person name="Ortiz-Santana B."/>
            <person name="Ovrebo C."/>
            <person name="Racz N."/>
            <person name="Riley R."/>
            <person name="Savchenko A."/>
            <person name="Shiryaev A."/>
            <person name="Soop K."/>
            <person name="Spirin V."/>
            <person name="Szebenyi C."/>
            <person name="Tomsovsky M."/>
            <person name="Tulloss R.E."/>
            <person name="Uehling J."/>
            <person name="Grigoriev I.V."/>
            <person name="Vagvolgyi C."/>
            <person name="Papp T."/>
            <person name="Martin F.M."/>
            <person name="Miettinen O."/>
            <person name="Hibbett D.S."/>
            <person name="Nagy L.G."/>
        </authorList>
    </citation>
    <scope>NUCLEOTIDE SEQUENCE [LARGE SCALE GENOMIC DNA]</scope>
    <source>
        <strain evidence="1 2">NL-1719</strain>
    </source>
</reference>
<keyword evidence="2" id="KW-1185">Reference proteome</keyword>